<comment type="caution">
    <text evidence="2">The sequence shown here is derived from an EMBL/GenBank/DDBJ whole genome shotgun (WGS) entry which is preliminary data.</text>
</comment>
<dbReference type="Pfam" id="PF09361">
    <property type="entry name" value="Phasin_2"/>
    <property type="match status" value="1"/>
</dbReference>
<dbReference type="OrthoDB" id="7678100at2"/>
<dbReference type="InterPro" id="IPR018968">
    <property type="entry name" value="Phasin"/>
</dbReference>
<evidence type="ECO:0000313" key="3">
    <source>
        <dbReference type="Proteomes" id="UP000323142"/>
    </source>
</evidence>
<feature type="domain" description="Phasin" evidence="1">
    <location>
        <begin position="5"/>
        <end position="101"/>
    </location>
</feature>
<evidence type="ECO:0000313" key="2">
    <source>
        <dbReference type="EMBL" id="KAA2235144.1"/>
    </source>
</evidence>
<proteinExistence type="predicted"/>
<dbReference type="EMBL" id="VUOA01000037">
    <property type="protein sequence ID" value="KAA2235144.1"/>
    <property type="molecule type" value="Genomic_DNA"/>
</dbReference>
<evidence type="ECO:0000259" key="1">
    <source>
        <dbReference type="Pfam" id="PF09361"/>
    </source>
</evidence>
<reference evidence="2 3" key="1">
    <citation type="submission" date="2019-09" db="EMBL/GenBank/DDBJ databases">
        <title>Salinarimonas rosea gen. nov., sp. nov., a new member of the a-2 subgroup of the Proteobacteria.</title>
        <authorList>
            <person name="Liu J."/>
        </authorList>
    </citation>
    <scope>NUCLEOTIDE SEQUENCE [LARGE SCALE GENOMIC DNA]</scope>
    <source>
        <strain evidence="2 3">BN140002</strain>
    </source>
</reference>
<dbReference type="AlphaFoldDB" id="A0A5B2V7Y4"/>
<gene>
    <name evidence="2" type="ORF">F0L46_20580</name>
</gene>
<protein>
    <submittedName>
        <fullName evidence="2">Phasin family protein</fullName>
    </submittedName>
</protein>
<organism evidence="2 3">
    <name type="scientific">Salinarimonas soli</name>
    <dbReference type="NCBI Taxonomy" id="1638099"/>
    <lineage>
        <taxon>Bacteria</taxon>
        <taxon>Pseudomonadati</taxon>
        <taxon>Pseudomonadota</taxon>
        <taxon>Alphaproteobacteria</taxon>
        <taxon>Hyphomicrobiales</taxon>
        <taxon>Salinarimonadaceae</taxon>
        <taxon>Salinarimonas</taxon>
    </lineage>
</organism>
<accession>A0A5B2V7Y4</accession>
<dbReference type="Proteomes" id="UP000323142">
    <property type="component" value="Unassembled WGS sequence"/>
</dbReference>
<keyword evidence="3" id="KW-1185">Reference proteome</keyword>
<reference evidence="2 3" key="2">
    <citation type="submission" date="2019-09" db="EMBL/GenBank/DDBJ databases">
        <authorList>
            <person name="Jin C."/>
        </authorList>
    </citation>
    <scope>NUCLEOTIDE SEQUENCE [LARGE SCALE GENOMIC DNA]</scope>
    <source>
        <strain evidence="2 3">BN140002</strain>
    </source>
</reference>
<dbReference type="RefSeq" id="WP_149821083.1">
    <property type="nucleotide sequence ID" value="NZ_VUOA01000037.1"/>
</dbReference>
<sequence length="111" mass="12008">MNQFENIQQFGKDNVEATMKAFGTLSASAQTIAVEAADYAKKSFEHSSATLEKLVGAKTLDKAIEIQTDYFKASYEGFVAQATKMGELYTNLAKESFKPIEGLVAKVGAGK</sequence>
<name>A0A5B2V7Y4_9HYPH</name>